<evidence type="ECO:0000259" key="4">
    <source>
        <dbReference type="PROSITE" id="PS51206"/>
    </source>
</evidence>
<accession>A0ABP1G7Y6</accession>
<dbReference type="PANTHER" id="PTHR35372:SF2">
    <property type="entry name" value="SF3 HELICASE DOMAIN-CONTAINING PROTEIN"/>
    <property type="match status" value="1"/>
</dbReference>
<name>A0ABP1G7Y6_9CHLO</name>
<dbReference type="InterPro" id="IPR014015">
    <property type="entry name" value="Helicase_SF3_DNA-vir"/>
</dbReference>
<proteinExistence type="predicted"/>
<gene>
    <name evidence="5" type="primary">g8935</name>
    <name evidence="5" type="ORF">VP750_LOCUS8024</name>
</gene>
<dbReference type="PROSITE" id="PS51206">
    <property type="entry name" value="SF3_HELICASE_1"/>
    <property type="match status" value="1"/>
</dbReference>
<dbReference type="InterPro" id="IPR051620">
    <property type="entry name" value="ORF904-like_C"/>
</dbReference>
<keyword evidence="2" id="KW-0378">Hydrolase</keyword>
<sequence>MASYVTCCKAKPDNAGTKMRFVLSLKVPRTKAEDKLKNIKELTLTDAHLCSSKTLCEYLSCDRPWTKPYFDTESYHDAQPTEEAIQAILERSLGSVDRVMEDQDGYTRSAVRVGQRHGMDPKHGKFKVSFRMWVMGLKVEYPELGRLIELKGVGGDGEGQLDLSVYKRPEQLVNCMGCCKGSLTVKGAKKVDERVLVALDPGLPWSTYLVQHLLGDERPMTCPQAVPAPVKQKTVRKPRVVTEVRAVEAAVSSVAEQMREATISTEDDEVVKLLRLLKKERWVVRQDWRSLAIMLRNIGDDVYKESWLELSEKVGGSVSDASNPGPFVSREQESREWEGCLNSAFCGKELGIGTLKAWAKADDPEGYEHLVGQSMSELIGHAIDRDGSDTSLAEVCLKLFDGRYINAGDKEIALWSFDGYWRSDGWSRMISDIRTFIPVLQVEISRLRDELAALGEGADPKEKSQRAGVEKRLKATLKVLSRVESQTQKAQIARELCTFISEPLFVSTLDQHGHLLNFEDGVYDLDTGEWRDGRPEDRISLSCGYKLRHVTPDEAVQRDIMAFISAAFENGGVADSKVLFNAATLHGDINLKKFAINTGNGNNGKSKQADLHAAALGAYSTVLPSICLTQRVGAGKPFPELMDCRGMRDVNVAEPEPGDKILPGNLKLLTGGDPIKCRQLSQKCETWVPQYTLSCSCNEDMPQIEDKNTAGADGGIMLRMLVFPHVMKFTERPREGRLERKIDLTIGKKIGSEEWRQQYMLILMKIFAEKIKGGQAVSFAPEVELATAEYKADMDVVQRFVDDYIVRTDKPEDTLKAGEIYVEYRSSLADRENAVKDKPFYRKLKAVLSDYHNGLRGRDVAYVGVRFRPLAYEVEV</sequence>
<protein>
    <submittedName>
        <fullName evidence="5">G8935 protein</fullName>
    </submittedName>
</protein>
<comment type="caution">
    <text evidence="5">The sequence shown here is derived from an EMBL/GenBank/DDBJ whole genome shotgun (WGS) entry which is preliminary data.</text>
</comment>
<evidence type="ECO:0000256" key="2">
    <source>
        <dbReference type="ARBA" id="ARBA00022801"/>
    </source>
</evidence>
<dbReference type="Proteomes" id="UP001497392">
    <property type="component" value="Unassembled WGS sequence"/>
</dbReference>
<keyword evidence="1" id="KW-0547">Nucleotide-binding</keyword>
<evidence type="ECO:0000313" key="5">
    <source>
        <dbReference type="EMBL" id="CAL5226118.1"/>
    </source>
</evidence>
<evidence type="ECO:0000256" key="1">
    <source>
        <dbReference type="ARBA" id="ARBA00022741"/>
    </source>
</evidence>
<dbReference type="InterPro" id="IPR014818">
    <property type="entry name" value="Phage/plasmid_primase_P4_C"/>
</dbReference>
<dbReference type="EMBL" id="CAXHTA020000015">
    <property type="protein sequence ID" value="CAL5226118.1"/>
    <property type="molecule type" value="Genomic_DNA"/>
</dbReference>
<keyword evidence="3" id="KW-0067">ATP-binding</keyword>
<organism evidence="5 6">
    <name type="scientific">Coccomyxa viridis</name>
    <dbReference type="NCBI Taxonomy" id="1274662"/>
    <lineage>
        <taxon>Eukaryota</taxon>
        <taxon>Viridiplantae</taxon>
        <taxon>Chlorophyta</taxon>
        <taxon>core chlorophytes</taxon>
        <taxon>Trebouxiophyceae</taxon>
        <taxon>Trebouxiophyceae incertae sedis</taxon>
        <taxon>Coccomyxaceae</taxon>
        <taxon>Coccomyxa</taxon>
    </lineage>
</organism>
<dbReference type="Pfam" id="PF08706">
    <property type="entry name" value="D5_N"/>
    <property type="match status" value="1"/>
</dbReference>
<evidence type="ECO:0000313" key="6">
    <source>
        <dbReference type="Proteomes" id="UP001497392"/>
    </source>
</evidence>
<reference evidence="5 6" key="1">
    <citation type="submission" date="2024-06" db="EMBL/GenBank/DDBJ databases">
        <authorList>
            <person name="Kraege A."/>
            <person name="Thomma B."/>
        </authorList>
    </citation>
    <scope>NUCLEOTIDE SEQUENCE [LARGE SCALE GENOMIC DNA]</scope>
</reference>
<feature type="domain" description="SF3 helicase" evidence="4">
    <location>
        <begin position="559"/>
        <end position="738"/>
    </location>
</feature>
<dbReference type="PANTHER" id="PTHR35372">
    <property type="entry name" value="ATP BINDING PROTEIN-RELATED"/>
    <property type="match status" value="1"/>
</dbReference>
<keyword evidence="6" id="KW-1185">Reference proteome</keyword>
<evidence type="ECO:0000256" key="3">
    <source>
        <dbReference type="ARBA" id="ARBA00022840"/>
    </source>
</evidence>